<evidence type="ECO:0000313" key="3">
    <source>
        <dbReference type="Proteomes" id="UP000632454"/>
    </source>
</evidence>
<proteinExistence type="predicted"/>
<sequence length="271" mass="29547">MSSATFSVLIPSFNAERFVEEAARSALAQLHAGDEIIVQDGGSDDGTVELLRAIAADDARVRIHSERDDGQSDALNRALARAQGEWIVWLNADDLLLPGALDAVRGAIASDPDLDMVCGASQILRSEGDVVDVYPGRRLETRTLLRVGCASFSGSIVARTALLRGVGGFRVDLDCTMDLALQFELARRSPSQVLIDHPIGALRFHEASKSARLWKTFLSEATSLRGTYARSVPQRLDAAWGTVVLAASIPLFRIRLTPGYRKLRRRIRGPR</sequence>
<dbReference type="EMBL" id="BMCS01000001">
    <property type="protein sequence ID" value="GGF22929.1"/>
    <property type="molecule type" value="Genomic_DNA"/>
</dbReference>
<protein>
    <submittedName>
        <fullName evidence="2">Glycosyl transferase</fullName>
    </submittedName>
</protein>
<keyword evidence="3" id="KW-1185">Reference proteome</keyword>
<dbReference type="InterPro" id="IPR029044">
    <property type="entry name" value="Nucleotide-diphossugar_trans"/>
</dbReference>
<evidence type="ECO:0000259" key="1">
    <source>
        <dbReference type="Pfam" id="PF00535"/>
    </source>
</evidence>
<dbReference type="InterPro" id="IPR050834">
    <property type="entry name" value="Glycosyltransf_2"/>
</dbReference>
<organism evidence="2 3">
    <name type="scientific">Williamsia phyllosphaerae</name>
    <dbReference type="NCBI Taxonomy" id="885042"/>
    <lineage>
        <taxon>Bacteria</taxon>
        <taxon>Bacillati</taxon>
        <taxon>Actinomycetota</taxon>
        <taxon>Actinomycetes</taxon>
        <taxon>Mycobacteriales</taxon>
        <taxon>Nocardiaceae</taxon>
        <taxon>Williamsia</taxon>
    </lineage>
</organism>
<dbReference type="Gene3D" id="3.90.550.10">
    <property type="entry name" value="Spore Coat Polysaccharide Biosynthesis Protein SpsA, Chain A"/>
    <property type="match status" value="1"/>
</dbReference>
<gene>
    <name evidence="2" type="ORF">GCM10007298_18580</name>
</gene>
<dbReference type="Pfam" id="PF00535">
    <property type="entry name" value="Glycos_transf_2"/>
    <property type="match status" value="1"/>
</dbReference>
<dbReference type="PANTHER" id="PTHR43685">
    <property type="entry name" value="GLYCOSYLTRANSFERASE"/>
    <property type="match status" value="1"/>
</dbReference>
<comment type="caution">
    <text evidence="2">The sequence shown here is derived from an EMBL/GenBank/DDBJ whole genome shotgun (WGS) entry which is preliminary data.</text>
</comment>
<name>A0ABQ1UNQ8_9NOCA</name>
<accession>A0ABQ1UNQ8</accession>
<dbReference type="PANTHER" id="PTHR43685:SF2">
    <property type="entry name" value="GLYCOSYLTRANSFERASE 2-LIKE DOMAIN-CONTAINING PROTEIN"/>
    <property type="match status" value="1"/>
</dbReference>
<reference evidence="3" key="1">
    <citation type="journal article" date="2019" name="Int. J. Syst. Evol. Microbiol.">
        <title>The Global Catalogue of Microorganisms (GCM) 10K type strain sequencing project: providing services to taxonomists for standard genome sequencing and annotation.</title>
        <authorList>
            <consortium name="The Broad Institute Genomics Platform"/>
            <consortium name="The Broad Institute Genome Sequencing Center for Infectious Disease"/>
            <person name="Wu L."/>
            <person name="Ma J."/>
        </authorList>
    </citation>
    <scope>NUCLEOTIDE SEQUENCE [LARGE SCALE GENOMIC DNA]</scope>
    <source>
        <strain evidence="3">CCM 7855</strain>
    </source>
</reference>
<evidence type="ECO:0000313" key="2">
    <source>
        <dbReference type="EMBL" id="GGF22929.1"/>
    </source>
</evidence>
<feature type="domain" description="Glycosyltransferase 2-like" evidence="1">
    <location>
        <begin position="7"/>
        <end position="119"/>
    </location>
</feature>
<keyword evidence="2" id="KW-0808">Transferase</keyword>
<dbReference type="RefSeq" id="WP_229704994.1">
    <property type="nucleotide sequence ID" value="NZ_BMCS01000001.1"/>
</dbReference>
<dbReference type="Proteomes" id="UP000632454">
    <property type="component" value="Unassembled WGS sequence"/>
</dbReference>
<dbReference type="InterPro" id="IPR001173">
    <property type="entry name" value="Glyco_trans_2-like"/>
</dbReference>
<dbReference type="GO" id="GO:0016740">
    <property type="term" value="F:transferase activity"/>
    <property type="evidence" value="ECO:0007669"/>
    <property type="project" value="UniProtKB-KW"/>
</dbReference>
<dbReference type="SUPFAM" id="SSF53448">
    <property type="entry name" value="Nucleotide-diphospho-sugar transferases"/>
    <property type="match status" value="1"/>
</dbReference>